<comment type="caution">
    <text evidence="1">The sequence shown here is derived from an EMBL/GenBank/DDBJ whole genome shotgun (WGS) entry which is preliminary data.</text>
</comment>
<dbReference type="EMBL" id="JACHLN010000003">
    <property type="protein sequence ID" value="MBB4840400.1"/>
    <property type="molecule type" value="Genomic_DNA"/>
</dbReference>
<dbReference type="Proteomes" id="UP000575241">
    <property type="component" value="Unassembled WGS sequence"/>
</dbReference>
<evidence type="ECO:0000313" key="1">
    <source>
        <dbReference type="EMBL" id="MBB4840400.1"/>
    </source>
</evidence>
<sequence length="252" mass="27015">MLLAAIVLQASAASFSPPLDRALLVVTERHDDTRLYRMERRIRFAREDGGYRAEVVLAEAEGETSDSSGALFEAGYAALAGTPLIFHLDKAGTVTAIDDLPALWERFCRRVAEVAAARRALAPAERPKFAERVAAPIRALPDGRRRAMLASLVLAVVPDEPLVPGTGPVRLPGSSAYGSARPLEGMRSVTASPGGLLRSTTVASGENVTLERITEVDPHTGLITRNSKTLRIRTGGLEKISRTQLTVEPLAD</sequence>
<dbReference type="RefSeq" id="WP_184168865.1">
    <property type="nucleotide sequence ID" value="NZ_JACHLN010000003.1"/>
</dbReference>
<accession>A0A7W7K4V1</accession>
<dbReference type="AlphaFoldDB" id="A0A7W7K4V1"/>
<keyword evidence="2" id="KW-1185">Reference proteome</keyword>
<gene>
    <name evidence="1" type="ORF">HNP52_003492</name>
</gene>
<protein>
    <submittedName>
        <fullName evidence="1">Uncharacterized protein</fullName>
    </submittedName>
</protein>
<evidence type="ECO:0000313" key="2">
    <source>
        <dbReference type="Proteomes" id="UP000575241"/>
    </source>
</evidence>
<reference evidence="1 2" key="1">
    <citation type="submission" date="2020-08" db="EMBL/GenBank/DDBJ databases">
        <title>Functional genomics of gut bacteria from endangered species of beetles.</title>
        <authorList>
            <person name="Carlos-Shanley C."/>
        </authorList>
    </citation>
    <scope>NUCLEOTIDE SEQUENCE [LARGE SCALE GENOMIC DNA]</scope>
    <source>
        <strain evidence="1 2">S00224</strain>
    </source>
</reference>
<proteinExistence type="predicted"/>
<name>A0A7W7K4V1_9SPHN</name>
<organism evidence="1 2">
    <name type="scientific">Sphingomonas kyeonggiensis</name>
    <dbReference type="NCBI Taxonomy" id="1268553"/>
    <lineage>
        <taxon>Bacteria</taxon>
        <taxon>Pseudomonadati</taxon>
        <taxon>Pseudomonadota</taxon>
        <taxon>Alphaproteobacteria</taxon>
        <taxon>Sphingomonadales</taxon>
        <taxon>Sphingomonadaceae</taxon>
        <taxon>Sphingomonas</taxon>
    </lineage>
</organism>